<proteinExistence type="predicted"/>
<dbReference type="AlphaFoldDB" id="A0A0F9JCJ9"/>
<dbReference type="EMBL" id="LAZR01016653">
    <property type="protein sequence ID" value="KKM03576.1"/>
    <property type="molecule type" value="Genomic_DNA"/>
</dbReference>
<evidence type="ECO:0000313" key="1">
    <source>
        <dbReference type="EMBL" id="KKM03576.1"/>
    </source>
</evidence>
<sequence>EELMKEIKVLVKTSTAKQTFQENYKHKKKIRYYSLSNL</sequence>
<reference evidence="1" key="1">
    <citation type="journal article" date="2015" name="Nature">
        <title>Complex archaea that bridge the gap between prokaryotes and eukaryotes.</title>
        <authorList>
            <person name="Spang A."/>
            <person name="Saw J.H."/>
            <person name="Jorgensen S.L."/>
            <person name="Zaremba-Niedzwiedzka K."/>
            <person name="Martijn J."/>
            <person name="Lind A.E."/>
            <person name="van Eijk R."/>
            <person name="Schleper C."/>
            <person name="Guy L."/>
            <person name="Ettema T.J."/>
        </authorList>
    </citation>
    <scope>NUCLEOTIDE SEQUENCE</scope>
</reference>
<gene>
    <name evidence="1" type="ORF">LCGC14_1773060</name>
</gene>
<accession>A0A0F9JCJ9</accession>
<organism evidence="1">
    <name type="scientific">marine sediment metagenome</name>
    <dbReference type="NCBI Taxonomy" id="412755"/>
    <lineage>
        <taxon>unclassified sequences</taxon>
        <taxon>metagenomes</taxon>
        <taxon>ecological metagenomes</taxon>
    </lineage>
</organism>
<protein>
    <submittedName>
        <fullName evidence="1">Uncharacterized protein</fullName>
    </submittedName>
</protein>
<name>A0A0F9JCJ9_9ZZZZ</name>
<feature type="non-terminal residue" evidence="1">
    <location>
        <position position="1"/>
    </location>
</feature>
<comment type="caution">
    <text evidence="1">The sequence shown here is derived from an EMBL/GenBank/DDBJ whole genome shotgun (WGS) entry which is preliminary data.</text>
</comment>